<evidence type="ECO:0000313" key="3">
    <source>
        <dbReference type="EMBL" id="SPC97771.1"/>
    </source>
</evidence>
<dbReference type="PANTHER" id="PTHR31900:SF30">
    <property type="entry name" value="SUPERFAMILY PROTEIN, PUTATIVE-RELATED"/>
    <property type="match status" value="1"/>
</dbReference>
<dbReference type="Pfam" id="PF00646">
    <property type="entry name" value="F-box"/>
    <property type="match status" value="1"/>
</dbReference>
<dbReference type="InterPro" id="IPR001810">
    <property type="entry name" value="F-box_dom"/>
</dbReference>
<accession>A0A2N9GEU0</accession>
<dbReference type="EMBL" id="OIVN01001797">
    <property type="protein sequence ID" value="SPC97771.1"/>
    <property type="molecule type" value="Genomic_DNA"/>
</dbReference>
<dbReference type="Gene3D" id="1.20.1280.50">
    <property type="match status" value="1"/>
</dbReference>
<feature type="region of interest" description="Disordered" evidence="1">
    <location>
        <begin position="1"/>
        <end position="21"/>
    </location>
</feature>
<dbReference type="PANTHER" id="PTHR31900">
    <property type="entry name" value="F-BOX/RNI SUPERFAMILY PROTEIN-RELATED"/>
    <property type="match status" value="1"/>
</dbReference>
<dbReference type="InterPro" id="IPR053781">
    <property type="entry name" value="F-box_AtFBL13-like"/>
</dbReference>
<name>A0A2N9GEU0_FAGSY</name>
<dbReference type="CDD" id="cd22160">
    <property type="entry name" value="F-box_AtFBL13-like"/>
    <property type="match status" value="1"/>
</dbReference>
<dbReference type="InterPro" id="IPR006566">
    <property type="entry name" value="FBD"/>
</dbReference>
<dbReference type="SMART" id="SM00579">
    <property type="entry name" value="FBD"/>
    <property type="match status" value="1"/>
</dbReference>
<sequence>MACLVESTSKRQKPSDSEESNLVDRISNLPDSFLCHILSFLPTKESVATSILSSRWKLLWTLVPNLDFDVDKLTKTSTSSSSDQLNQCHFSFGHILSRDYILEINAPSLEYFYFRGEMSSLILLENLSNLVEAVVDIGVEELHYMKKFGIWVCDFIRALYKVKSLHLYEDTTQCLINYFHIHPPMFHNLACLNFRYCCNWHALQFVLERTPNLKVLVFERRSCSHYETSDSDSDYEEIRIDKPLNVPKCLSSQLTTFHYKGFGWAEDELEFVRYILKNARFLKKLTITSKFPDSNVKLRLLKDLLRFPKLSRTCKIAFVFN</sequence>
<dbReference type="PROSITE" id="PS50181">
    <property type="entry name" value="FBOX"/>
    <property type="match status" value="1"/>
</dbReference>
<gene>
    <name evidence="3" type="ORF">FSB_LOCUS25653</name>
</gene>
<proteinExistence type="predicted"/>
<dbReference type="SUPFAM" id="SSF81383">
    <property type="entry name" value="F-box domain"/>
    <property type="match status" value="1"/>
</dbReference>
<evidence type="ECO:0000259" key="2">
    <source>
        <dbReference type="PROSITE" id="PS50181"/>
    </source>
</evidence>
<feature type="domain" description="F-box" evidence="2">
    <location>
        <begin position="23"/>
        <end position="73"/>
    </location>
</feature>
<dbReference type="Pfam" id="PF08387">
    <property type="entry name" value="FBD"/>
    <property type="match status" value="1"/>
</dbReference>
<protein>
    <recommendedName>
        <fullName evidence="2">F-box domain-containing protein</fullName>
    </recommendedName>
</protein>
<organism evidence="3">
    <name type="scientific">Fagus sylvatica</name>
    <name type="common">Beechnut</name>
    <dbReference type="NCBI Taxonomy" id="28930"/>
    <lineage>
        <taxon>Eukaryota</taxon>
        <taxon>Viridiplantae</taxon>
        <taxon>Streptophyta</taxon>
        <taxon>Embryophyta</taxon>
        <taxon>Tracheophyta</taxon>
        <taxon>Spermatophyta</taxon>
        <taxon>Magnoliopsida</taxon>
        <taxon>eudicotyledons</taxon>
        <taxon>Gunneridae</taxon>
        <taxon>Pentapetalae</taxon>
        <taxon>rosids</taxon>
        <taxon>fabids</taxon>
        <taxon>Fagales</taxon>
        <taxon>Fagaceae</taxon>
        <taxon>Fagus</taxon>
    </lineage>
</organism>
<dbReference type="InterPro" id="IPR050232">
    <property type="entry name" value="FBL13/AtMIF1-like"/>
</dbReference>
<dbReference type="InterPro" id="IPR036047">
    <property type="entry name" value="F-box-like_dom_sf"/>
</dbReference>
<reference evidence="3" key="1">
    <citation type="submission" date="2018-02" db="EMBL/GenBank/DDBJ databases">
        <authorList>
            <person name="Cohen D.B."/>
            <person name="Kent A.D."/>
        </authorList>
    </citation>
    <scope>NUCLEOTIDE SEQUENCE</scope>
</reference>
<dbReference type="AlphaFoldDB" id="A0A2N9GEU0"/>
<evidence type="ECO:0000256" key="1">
    <source>
        <dbReference type="SAM" id="MobiDB-lite"/>
    </source>
</evidence>